<dbReference type="Proteomes" id="UP000532194">
    <property type="component" value="Unassembled WGS sequence"/>
</dbReference>
<evidence type="ECO:0000313" key="3">
    <source>
        <dbReference type="Proteomes" id="UP000532194"/>
    </source>
</evidence>
<keyword evidence="1" id="KW-0472">Membrane</keyword>
<evidence type="ECO:0000313" key="2">
    <source>
        <dbReference type="EMBL" id="NMM93600.1"/>
    </source>
</evidence>
<sequence>MVISNIAWHIRHRLSTLRQHPYMCLITVVVLLVMIWETATDSRPSYFFVPQCVLIASSLLLPRLSYWALISLPIIEILLPDSMGAPSLTGEVFAIAMLSYTTNNAISAAITVLMCATQALPALVPLNLQAFISLPPFAISFALAALGGCSLRWRESQIASQRRVAIVEEQNKAMLHDIDTADQLHDALTGQLSYIARMAQRQMRLDSTNTESWNLVNQSALTALDNVHRIIDQLGHSAQAAHDIDQTVMAMDERDTNNHARSSDPHALDVLRQQMQRHDDTLQSLGFKGSSSLLQTNVGSVSSRSLTLATGVLDELYGNITRHARGESQYTVSVMVNADSMEIVEFNPLPHTGDNPLPHSGHGLDAQRRILKRHGGKLTTDIDDNNWTVFVSIPLP</sequence>
<proteinExistence type="predicted"/>
<gene>
    <name evidence="2" type="ORF">G1C95_0785</name>
</gene>
<accession>A0A7Y0HR37</accession>
<name>A0A7Y0HR37_9BIFI</name>
<feature type="transmembrane region" description="Helical" evidence="1">
    <location>
        <begin position="21"/>
        <end position="39"/>
    </location>
</feature>
<feature type="transmembrane region" description="Helical" evidence="1">
    <location>
        <begin position="130"/>
        <end position="153"/>
    </location>
</feature>
<evidence type="ECO:0008006" key="4">
    <source>
        <dbReference type="Google" id="ProtNLM"/>
    </source>
</evidence>
<keyword evidence="3" id="KW-1185">Reference proteome</keyword>
<dbReference type="EMBL" id="JAAIII010000002">
    <property type="protein sequence ID" value="NMM93600.1"/>
    <property type="molecule type" value="Genomic_DNA"/>
</dbReference>
<protein>
    <recommendedName>
        <fullName evidence="4">Histidine kinase</fullName>
    </recommendedName>
</protein>
<dbReference type="Gene3D" id="3.30.565.10">
    <property type="entry name" value="Histidine kinase-like ATPase, C-terminal domain"/>
    <property type="match status" value="1"/>
</dbReference>
<reference evidence="2 3" key="1">
    <citation type="submission" date="2020-02" db="EMBL/GenBank/DDBJ databases">
        <title>Characterization of phylogenetic diversity of novel bifidobacterial species isolated in Czech ZOOs.</title>
        <authorList>
            <person name="Lugli G.A."/>
            <person name="Vera N.B."/>
            <person name="Ventura M."/>
        </authorList>
    </citation>
    <scope>NUCLEOTIDE SEQUENCE [LARGE SCALE GENOMIC DNA]</scope>
    <source>
        <strain evidence="2 3">DSM 109957</strain>
    </source>
</reference>
<organism evidence="2 3">
    <name type="scientific">Bifidobacterium oedipodis</name>
    <dbReference type="NCBI Taxonomy" id="2675322"/>
    <lineage>
        <taxon>Bacteria</taxon>
        <taxon>Bacillati</taxon>
        <taxon>Actinomycetota</taxon>
        <taxon>Actinomycetes</taxon>
        <taxon>Bifidobacteriales</taxon>
        <taxon>Bifidobacteriaceae</taxon>
        <taxon>Bifidobacterium</taxon>
    </lineage>
</organism>
<dbReference type="InterPro" id="IPR036890">
    <property type="entry name" value="HATPase_C_sf"/>
</dbReference>
<keyword evidence="1" id="KW-1133">Transmembrane helix</keyword>
<keyword evidence="1" id="KW-0812">Transmembrane</keyword>
<comment type="caution">
    <text evidence="2">The sequence shown here is derived from an EMBL/GenBank/DDBJ whole genome shotgun (WGS) entry which is preliminary data.</text>
</comment>
<evidence type="ECO:0000256" key="1">
    <source>
        <dbReference type="SAM" id="Phobius"/>
    </source>
</evidence>
<dbReference type="AlphaFoldDB" id="A0A7Y0HR37"/>
<dbReference type="RefSeq" id="WP_169171655.1">
    <property type="nucleotide sequence ID" value="NZ_JAAIII010000002.1"/>
</dbReference>